<keyword evidence="2 5" id="KW-0812">Transmembrane</keyword>
<keyword evidence="4 5" id="KW-0472">Membrane</keyword>
<proteinExistence type="predicted"/>
<keyword evidence="8" id="KW-1185">Reference proteome</keyword>
<sequence length="281" mass="31497">MFDSWLPDSKDHLPLTWWKTHPVYLAAIIALVGVASIVLTSILGIAGAPWLIYTYHNAFVEWRFWTLFSYVLFNPPDIWVVLGCYMLWNFGEAVERHLGRRAFIKLLILLWLTPPLLATLLGLAGYRGPFGMSMMLGLPFAAGIQMLEFGVFNAFAALYARAKISLLVITIDAWQLAAIFNAVYALQRILVRDWAGLLILLGCIAVAWLFIRYETGALKLPSRPRRAPSAARAAKAAPKSSSVPTVDEILDKISHKGMHSLSAEERRILDKASEEMKRRAN</sequence>
<evidence type="ECO:0000256" key="1">
    <source>
        <dbReference type="ARBA" id="ARBA00004141"/>
    </source>
</evidence>
<keyword evidence="3 5" id="KW-1133">Transmembrane helix</keyword>
<evidence type="ECO:0000259" key="6">
    <source>
        <dbReference type="Pfam" id="PF20216"/>
    </source>
</evidence>
<comment type="caution">
    <text evidence="7">The sequence shown here is derived from an EMBL/GenBank/DDBJ whole genome shotgun (WGS) entry which is preliminary data.</text>
</comment>
<evidence type="ECO:0000256" key="5">
    <source>
        <dbReference type="SAM" id="Phobius"/>
    </source>
</evidence>
<dbReference type="GO" id="GO:0008233">
    <property type="term" value="F:peptidase activity"/>
    <property type="evidence" value="ECO:0007669"/>
    <property type="project" value="UniProtKB-KW"/>
</dbReference>
<dbReference type="GO" id="GO:0006508">
    <property type="term" value="P:proteolysis"/>
    <property type="evidence" value="ECO:0007669"/>
    <property type="project" value="UniProtKB-KW"/>
</dbReference>
<name>A0ABW0KNE0_9BACT</name>
<protein>
    <submittedName>
        <fullName evidence="7">Rhomboid family intramembrane serine protease</fullName>
        <ecNumber evidence="7">3.4.21.105</ecNumber>
    </submittedName>
</protein>
<accession>A0ABW0KNE0</accession>
<evidence type="ECO:0000256" key="4">
    <source>
        <dbReference type="ARBA" id="ARBA00023136"/>
    </source>
</evidence>
<evidence type="ECO:0000313" key="8">
    <source>
        <dbReference type="Proteomes" id="UP001596052"/>
    </source>
</evidence>
<keyword evidence="7" id="KW-0645">Protease</keyword>
<feature type="transmembrane region" description="Helical" evidence="5">
    <location>
        <begin position="23"/>
        <end position="52"/>
    </location>
</feature>
<feature type="transmembrane region" description="Helical" evidence="5">
    <location>
        <begin position="102"/>
        <end position="126"/>
    </location>
</feature>
<feature type="transmembrane region" description="Helical" evidence="5">
    <location>
        <begin position="193"/>
        <end position="211"/>
    </location>
</feature>
<gene>
    <name evidence="7" type="ORF">ACFQDI_09100</name>
</gene>
<dbReference type="EMBL" id="JBHSMQ010000003">
    <property type="protein sequence ID" value="MFC5455008.1"/>
    <property type="molecule type" value="Genomic_DNA"/>
</dbReference>
<dbReference type="InterPro" id="IPR035952">
    <property type="entry name" value="Rhomboid-like_sf"/>
</dbReference>
<evidence type="ECO:0000256" key="2">
    <source>
        <dbReference type="ARBA" id="ARBA00022692"/>
    </source>
</evidence>
<feature type="transmembrane region" description="Helical" evidence="5">
    <location>
        <begin position="64"/>
        <end position="90"/>
    </location>
</feature>
<evidence type="ECO:0000313" key="7">
    <source>
        <dbReference type="EMBL" id="MFC5455008.1"/>
    </source>
</evidence>
<reference evidence="8" key="1">
    <citation type="journal article" date="2019" name="Int. J. Syst. Evol. Microbiol.">
        <title>The Global Catalogue of Microorganisms (GCM) 10K type strain sequencing project: providing services to taxonomists for standard genome sequencing and annotation.</title>
        <authorList>
            <consortium name="The Broad Institute Genomics Platform"/>
            <consortium name="The Broad Institute Genome Sequencing Center for Infectious Disease"/>
            <person name="Wu L."/>
            <person name="Ma J."/>
        </authorList>
    </citation>
    <scope>NUCLEOTIDE SEQUENCE [LARGE SCALE GENOMIC DNA]</scope>
    <source>
        <strain evidence="8">CGMCC 4.1469</strain>
    </source>
</reference>
<keyword evidence="7" id="KW-0378">Hydrolase</keyword>
<dbReference type="SUPFAM" id="SSF144091">
    <property type="entry name" value="Rhomboid-like"/>
    <property type="match status" value="1"/>
</dbReference>
<comment type="subcellular location">
    <subcellularLocation>
        <location evidence="1">Membrane</location>
        <topology evidence="1">Multi-pass membrane protein</topology>
    </subcellularLocation>
</comment>
<dbReference type="InterPro" id="IPR046483">
    <property type="entry name" value="DUF6576"/>
</dbReference>
<dbReference type="Pfam" id="PF20216">
    <property type="entry name" value="DUF6576"/>
    <property type="match status" value="1"/>
</dbReference>
<dbReference type="Gene3D" id="1.20.1540.10">
    <property type="entry name" value="Rhomboid-like"/>
    <property type="match status" value="1"/>
</dbReference>
<feature type="transmembrane region" description="Helical" evidence="5">
    <location>
        <begin position="166"/>
        <end position="187"/>
    </location>
</feature>
<organism evidence="7 8">
    <name type="scientific">Prosthecobacter fluviatilis</name>
    <dbReference type="NCBI Taxonomy" id="445931"/>
    <lineage>
        <taxon>Bacteria</taxon>
        <taxon>Pseudomonadati</taxon>
        <taxon>Verrucomicrobiota</taxon>
        <taxon>Verrucomicrobiia</taxon>
        <taxon>Verrucomicrobiales</taxon>
        <taxon>Verrucomicrobiaceae</taxon>
        <taxon>Prosthecobacter</taxon>
    </lineage>
</organism>
<dbReference type="EC" id="3.4.21.105" evidence="7"/>
<feature type="transmembrane region" description="Helical" evidence="5">
    <location>
        <begin position="138"/>
        <end position="159"/>
    </location>
</feature>
<dbReference type="Proteomes" id="UP001596052">
    <property type="component" value="Unassembled WGS sequence"/>
</dbReference>
<evidence type="ECO:0000256" key="3">
    <source>
        <dbReference type="ARBA" id="ARBA00022989"/>
    </source>
</evidence>
<dbReference type="RefSeq" id="WP_377165668.1">
    <property type="nucleotide sequence ID" value="NZ_JBHSMQ010000003.1"/>
</dbReference>
<feature type="domain" description="DUF6576" evidence="6">
    <location>
        <begin position="246"/>
        <end position="274"/>
    </location>
</feature>